<dbReference type="AlphaFoldDB" id="A0A328VH90"/>
<proteinExistence type="predicted"/>
<comment type="caution">
    <text evidence="3">The sequence shown here is derived from an EMBL/GenBank/DDBJ whole genome shotgun (WGS) entry which is preliminary data.</text>
</comment>
<evidence type="ECO:0000256" key="1">
    <source>
        <dbReference type="SAM" id="Coils"/>
    </source>
</evidence>
<dbReference type="Proteomes" id="UP000248706">
    <property type="component" value="Unassembled WGS sequence"/>
</dbReference>
<accession>A0A328VH90</accession>
<feature type="compositionally biased region" description="Low complexity" evidence="2">
    <location>
        <begin position="197"/>
        <end position="214"/>
    </location>
</feature>
<evidence type="ECO:0000313" key="3">
    <source>
        <dbReference type="EMBL" id="RAQ97096.1"/>
    </source>
</evidence>
<gene>
    <name evidence="3" type="ORF">A4R35_16270</name>
</gene>
<feature type="region of interest" description="Disordered" evidence="2">
    <location>
        <begin position="153"/>
        <end position="225"/>
    </location>
</feature>
<evidence type="ECO:0000313" key="4">
    <source>
        <dbReference type="Proteomes" id="UP000248706"/>
    </source>
</evidence>
<organism evidence="3 4">
    <name type="scientific">Thermogemmatispora tikiterensis</name>
    <dbReference type="NCBI Taxonomy" id="1825093"/>
    <lineage>
        <taxon>Bacteria</taxon>
        <taxon>Bacillati</taxon>
        <taxon>Chloroflexota</taxon>
        <taxon>Ktedonobacteria</taxon>
        <taxon>Thermogemmatisporales</taxon>
        <taxon>Thermogemmatisporaceae</taxon>
        <taxon>Thermogemmatispora</taxon>
    </lineage>
</organism>
<sequence length="225" mass="25328">MDILYLVDRLENLIASSRRMPLVNQIMVREAEILAILDQMRAAVPEEVKQARRLLQEKERILAQAQAEAASILAKAREESERVMDREGLLRQAEERSEELVRLAEEQAQQLKSEANAYVAETLRSLHEHLTAIETEISRTILSIEKGLESLEASSPYVEEESEDQAAEELPLPEEDYALYADEEEAEDALPPHPSPRRSSLAADTMGGPMLGRPGEPPRRPEPRA</sequence>
<dbReference type="EMBL" id="MCIF01000002">
    <property type="protein sequence ID" value="RAQ97096.1"/>
    <property type="molecule type" value="Genomic_DNA"/>
</dbReference>
<reference evidence="3 4" key="1">
    <citation type="submission" date="2016-08" db="EMBL/GenBank/DDBJ databases">
        <title>Analysis of Carbohydrate Active Enzymes in Thermogemmatispora T81 Reveals Carbohydrate Degradation Ability.</title>
        <authorList>
            <person name="Tomazini A."/>
            <person name="Lal S."/>
            <person name="Stott M."/>
            <person name="Henrissat B."/>
            <person name="Polikarpov I."/>
            <person name="Sparling R."/>
            <person name="Levin D.B."/>
        </authorList>
    </citation>
    <scope>NUCLEOTIDE SEQUENCE [LARGE SCALE GENOMIC DNA]</scope>
    <source>
        <strain evidence="3 4">T81</strain>
    </source>
</reference>
<keyword evidence="4" id="KW-1185">Reference proteome</keyword>
<evidence type="ECO:0008006" key="5">
    <source>
        <dbReference type="Google" id="ProtNLM"/>
    </source>
</evidence>
<feature type="compositionally biased region" description="Basic and acidic residues" evidence="2">
    <location>
        <begin position="216"/>
        <end position="225"/>
    </location>
</feature>
<dbReference type="RefSeq" id="WP_112431208.1">
    <property type="nucleotide sequence ID" value="NZ_MCIF01000002.1"/>
</dbReference>
<evidence type="ECO:0000256" key="2">
    <source>
        <dbReference type="SAM" id="MobiDB-lite"/>
    </source>
</evidence>
<feature type="coiled-coil region" evidence="1">
    <location>
        <begin position="48"/>
        <end position="121"/>
    </location>
</feature>
<feature type="compositionally biased region" description="Acidic residues" evidence="2">
    <location>
        <begin position="158"/>
        <end position="188"/>
    </location>
</feature>
<dbReference type="OrthoDB" id="1690557at2"/>
<keyword evidence="1" id="KW-0175">Coiled coil</keyword>
<protein>
    <recommendedName>
        <fullName evidence="5">ATPase</fullName>
    </recommendedName>
</protein>
<name>A0A328VH90_9CHLR</name>